<dbReference type="EMBL" id="BK016252">
    <property type="protein sequence ID" value="DAG05225.1"/>
    <property type="molecule type" value="Genomic_DNA"/>
</dbReference>
<protein>
    <submittedName>
        <fullName evidence="1">HNH endonuclease bacteriophage, HNH Endonuclease, DNA.52A</fullName>
    </submittedName>
</protein>
<sequence>MNDWMRCMPRLSKPCGVTDPLTRRTFTKLDHLDDYFDRYKYLRIGNQRPGERTFGGDRWLNQRFYASSEWKSVREEVIARDQGYDMGHRDYPIKGKIYVHHMNPMDVQMLKDGEITILDPEYLISVSMMTHEAIHFGDAGLLPKPHVERVPGDTCLWGKRRNDRIG</sequence>
<accession>A0A8S5VEM6</accession>
<organism evidence="1">
    <name type="scientific">Siphoviridae sp. ctSXZ3</name>
    <dbReference type="NCBI Taxonomy" id="2825510"/>
    <lineage>
        <taxon>Viruses</taxon>
        <taxon>Duplodnaviria</taxon>
        <taxon>Heunggongvirae</taxon>
        <taxon>Uroviricota</taxon>
        <taxon>Caudoviricetes</taxon>
    </lineage>
</organism>
<dbReference type="GO" id="GO:0004519">
    <property type="term" value="F:endonuclease activity"/>
    <property type="evidence" value="ECO:0007669"/>
    <property type="project" value="UniProtKB-KW"/>
</dbReference>
<evidence type="ECO:0000313" key="1">
    <source>
        <dbReference type="EMBL" id="DAG05225.1"/>
    </source>
</evidence>
<keyword evidence="1" id="KW-0540">Nuclease</keyword>
<reference evidence="1" key="1">
    <citation type="journal article" date="2021" name="Proc. Natl. Acad. Sci. U.S.A.">
        <title>A Catalog of Tens of Thousands of Viruses from Human Metagenomes Reveals Hidden Associations with Chronic Diseases.</title>
        <authorList>
            <person name="Tisza M.J."/>
            <person name="Buck C.B."/>
        </authorList>
    </citation>
    <scope>NUCLEOTIDE SEQUENCE</scope>
    <source>
        <strain evidence="1">CtSXZ3</strain>
    </source>
</reference>
<proteinExistence type="predicted"/>
<name>A0A8S5VEM6_9CAUD</name>
<keyword evidence="1" id="KW-0378">Hydrolase</keyword>
<keyword evidence="1" id="KW-0255">Endonuclease</keyword>